<keyword evidence="2" id="KW-1185">Reference proteome</keyword>
<evidence type="ECO:0000313" key="2">
    <source>
        <dbReference type="Proteomes" id="UP001062846"/>
    </source>
</evidence>
<sequence>MAFVAGSPGTTPSCFGSASSSSRTQCVVRRQPLPSFSSSSLTATARRRISMVATKTSLSLFPSSILLARGSRGDIPFLSSSTTSCFPSSIRLVSQSPSPYPSAAAAARNTTNANTNPRGRDVKRKKDEEDVLAVEEEEEEEEEENLVDWMQMKAVDLVGSVTQAIPGPRVGRSSMPWIVAIPLAYVSFSLLIAILTTLHNFTSPKARRRFLVNKNAMLCKSIDELLEKGRDGVQQSTFEGLMQKTGFGGGDILRKYIRYALNEKPFNQNLVNNLIELRKASSLEVSQVAQILNVISRRIVTDKGLVVMDMSGYSEKGIKRKIAVQTLFRKVYYLSEEVLQLEVPKVVGDVIRHRVACSPPTWLSRQTFLYKYYYDKPYLISDRFSSLLLSSVSSQIGTSLLLSSVSSFSDRNLVIGVPAGYLRSVGTNRVLPVQ</sequence>
<name>A0ACC0P367_RHOML</name>
<dbReference type="Proteomes" id="UP001062846">
    <property type="component" value="Chromosome 4"/>
</dbReference>
<gene>
    <name evidence="1" type="ORF">RHMOL_Rhmol04G0186900</name>
</gene>
<evidence type="ECO:0000313" key="1">
    <source>
        <dbReference type="EMBL" id="KAI8559611.1"/>
    </source>
</evidence>
<accession>A0ACC0P367</accession>
<dbReference type="EMBL" id="CM046391">
    <property type="protein sequence ID" value="KAI8559611.1"/>
    <property type="molecule type" value="Genomic_DNA"/>
</dbReference>
<organism evidence="1 2">
    <name type="scientific">Rhododendron molle</name>
    <name type="common">Chinese azalea</name>
    <name type="synonym">Azalea mollis</name>
    <dbReference type="NCBI Taxonomy" id="49168"/>
    <lineage>
        <taxon>Eukaryota</taxon>
        <taxon>Viridiplantae</taxon>
        <taxon>Streptophyta</taxon>
        <taxon>Embryophyta</taxon>
        <taxon>Tracheophyta</taxon>
        <taxon>Spermatophyta</taxon>
        <taxon>Magnoliopsida</taxon>
        <taxon>eudicotyledons</taxon>
        <taxon>Gunneridae</taxon>
        <taxon>Pentapetalae</taxon>
        <taxon>asterids</taxon>
        <taxon>Ericales</taxon>
        <taxon>Ericaceae</taxon>
        <taxon>Ericoideae</taxon>
        <taxon>Rhodoreae</taxon>
        <taxon>Rhododendron</taxon>
    </lineage>
</organism>
<reference evidence="1" key="1">
    <citation type="submission" date="2022-02" db="EMBL/GenBank/DDBJ databases">
        <title>Plant Genome Project.</title>
        <authorList>
            <person name="Zhang R.-G."/>
        </authorList>
    </citation>
    <scope>NUCLEOTIDE SEQUENCE</scope>
    <source>
        <strain evidence="1">AT1</strain>
    </source>
</reference>
<protein>
    <submittedName>
        <fullName evidence="1">Uncharacterized protein</fullName>
    </submittedName>
</protein>
<proteinExistence type="predicted"/>
<comment type="caution">
    <text evidence="1">The sequence shown here is derived from an EMBL/GenBank/DDBJ whole genome shotgun (WGS) entry which is preliminary data.</text>
</comment>